<evidence type="ECO:0000256" key="1">
    <source>
        <dbReference type="ARBA" id="ARBA00010075"/>
    </source>
</evidence>
<evidence type="ECO:0000256" key="4">
    <source>
        <dbReference type="ARBA" id="ARBA00023172"/>
    </source>
</evidence>
<sequence>MDNHTIKTVFKEYIHPLDSKIIQKMIEHTQLDKYVKKLDVLTFMNTFIYAQLKQLDNLQRISDTIKRKKTVQRLIGIESISKSQLSRKNGEIPSEIFQVILHHLIKKLHHILGPKMADKALRKLHLIDSSTLSMCLHQYEWADFRDTKSGVKMHTSVVFCDGESFLNDVILTPARPADETQLDALIVPDRNALHVFDRGYFNFKKFDFYCAEGIRFVTRIKTNTIIHVIEELPVSSSSPLIRDAVVKIGKMKHPLRLIETLDREGNKISIVCNDAKLDAKEISDLYRTRWQIELFFKWVKQHLVLKKLYGKSQNAVFNQIYIAMIVFCLTLLMKHTLGYKGSLLEMRDWICDCWYKKLETFISEVFKEPDRSSSGRRRSEHERIFEETLAQYESGDVLYLDDLTYDPII</sequence>
<dbReference type="GO" id="GO:0003677">
    <property type="term" value="F:DNA binding"/>
    <property type="evidence" value="ECO:0007669"/>
    <property type="project" value="UniProtKB-KW"/>
</dbReference>
<protein>
    <submittedName>
        <fullName evidence="7">IS4 family transposase</fullName>
    </submittedName>
</protein>
<dbReference type="NCBIfam" id="NF033592">
    <property type="entry name" value="transpos_IS4_1"/>
    <property type="match status" value="1"/>
</dbReference>
<evidence type="ECO:0000313" key="8">
    <source>
        <dbReference type="Proteomes" id="UP000675284"/>
    </source>
</evidence>
<dbReference type="GO" id="GO:0004803">
    <property type="term" value="F:transposase activity"/>
    <property type="evidence" value="ECO:0007669"/>
    <property type="project" value="InterPro"/>
</dbReference>
<dbReference type="InterPro" id="IPR025399">
    <property type="entry name" value="DUF4372"/>
</dbReference>
<comment type="similarity">
    <text evidence="1">Belongs to the transposase 11 family.</text>
</comment>
<evidence type="ECO:0000256" key="2">
    <source>
        <dbReference type="ARBA" id="ARBA00022578"/>
    </source>
</evidence>
<dbReference type="Pfam" id="PF01609">
    <property type="entry name" value="DDE_Tnp_1"/>
    <property type="match status" value="1"/>
</dbReference>
<evidence type="ECO:0000256" key="3">
    <source>
        <dbReference type="ARBA" id="ARBA00023125"/>
    </source>
</evidence>
<evidence type="ECO:0000313" key="7">
    <source>
        <dbReference type="EMBL" id="MBR7798358.1"/>
    </source>
</evidence>
<keyword evidence="8" id="KW-1185">Reference proteome</keyword>
<gene>
    <name evidence="7" type="ORF">KCX74_20395</name>
</gene>
<proteinExistence type="inferred from homology"/>
<dbReference type="SUPFAM" id="SSF53098">
    <property type="entry name" value="Ribonuclease H-like"/>
    <property type="match status" value="1"/>
</dbReference>
<evidence type="ECO:0000259" key="5">
    <source>
        <dbReference type="Pfam" id="PF01609"/>
    </source>
</evidence>
<organism evidence="7 8">
    <name type="scientific">Virgibacillus salarius</name>
    <dbReference type="NCBI Taxonomy" id="447199"/>
    <lineage>
        <taxon>Bacteria</taxon>
        <taxon>Bacillati</taxon>
        <taxon>Bacillota</taxon>
        <taxon>Bacilli</taxon>
        <taxon>Bacillales</taxon>
        <taxon>Bacillaceae</taxon>
        <taxon>Virgibacillus</taxon>
    </lineage>
</organism>
<dbReference type="Pfam" id="PF14294">
    <property type="entry name" value="DUF4372"/>
    <property type="match status" value="1"/>
</dbReference>
<dbReference type="InterPro" id="IPR047952">
    <property type="entry name" value="Transpos_IS4"/>
</dbReference>
<dbReference type="PANTHER" id="PTHR33258">
    <property type="entry name" value="TRANSPOSASE INSL FOR INSERTION SEQUENCE ELEMENT IS186A-RELATED"/>
    <property type="match status" value="1"/>
</dbReference>
<feature type="domain" description="Transposase IS4-like" evidence="5">
    <location>
        <begin position="126"/>
        <end position="328"/>
    </location>
</feature>
<dbReference type="AlphaFoldDB" id="A0A941E274"/>
<evidence type="ECO:0000259" key="6">
    <source>
        <dbReference type="Pfam" id="PF14294"/>
    </source>
</evidence>
<dbReference type="InterPro" id="IPR002559">
    <property type="entry name" value="Transposase_11"/>
</dbReference>
<keyword evidence="2" id="KW-0815">Transposition</keyword>
<name>A0A941E274_9BACI</name>
<dbReference type="Gene3D" id="3.90.350.10">
    <property type="entry name" value="Transposase Inhibitor Protein From Tn5, Chain A, domain 1"/>
    <property type="match status" value="1"/>
</dbReference>
<dbReference type="RefSeq" id="WP_166531064.1">
    <property type="nucleotide sequence ID" value="NZ_JAGSOT010000133.1"/>
</dbReference>
<feature type="domain" description="DUF4372" evidence="6">
    <location>
        <begin position="7"/>
        <end position="77"/>
    </location>
</feature>
<dbReference type="InterPro" id="IPR012337">
    <property type="entry name" value="RNaseH-like_sf"/>
</dbReference>
<dbReference type="GO" id="GO:0006313">
    <property type="term" value="P:DNA transposition"/>
    <property type="evidence" value="ECO:0007669"/>
    <property type="project" value="InterPro"/>
</dbReference>
<keyword evidence="3" id="KW-0238">DNA-binding</keyword>
<dbReference type="Proteomes" id="UP000675284">
    <property type="component" value="Unassembled WGS sequence"/>
</dbReference>
<dbReference type="EMBL" id="JAGSOT010000133">
    <property type="protein sequence ID" value="MBR7798358.1"/>
    <property type="molecule type" value="Genomic_DNA"/>
</dbReference>
<reference evidence="7" key="1">
    <citation type="submission" date="2021-04" db="EMBL/GenBank/DDBJ databases">
        <title>Isolation and polyphasic classification of algal microorganism.</title>
        <authorList>
            <person name="Wang S."/>
        </authorList>
    </citation>
    <scope>NUCLEOTIDE SEQUENCE</scope>
    <source>
        <strain evidence="7">720a</strain>
    </source>
</reference>
<keyword evidence="4" id="KW-0233">DNA recombination</keyword>
<accession>A0A941E274</accession>
<comment type="caution">
    <text evidence="7">The sequence shown here is derived from an EMBL/GenBank/DDBJ whole genome shotgun (WGS) entry which is preliminary data.</text>
</comment>
<dbReference type="PANTHER" id="PTHR33258:SF1">
    <property type="entry name" value="TRANSPOSASE INSL FOR INSERTION SEQUENCE ELEMENT IS186A-RELATED"/>
    <property type="match status" value="1"/>
</dbReference>